<dbReference type="SUPFAM" id="SSF46785">
    <property type="entry name" value="Winged helix' DNA-binding domain"/>
    <property type="match status" value="1"/>
</dbReference>
<dbReference type="InterPro" id="IPR045135">
    <property type="entry name" value="Rpn7_N"/>
</dbReference>
<comment type="subcellular location">
    <subcellularLocation>
        <location evidence="2">Cytoplasm</location>
    </subcellularLocation>
    <subcellularLocation>
        <location evidence="1">Nucleus</location>
    </subcellularLocation>
</comment>
<dbReference type="EMBL" id="AJIL01000155">
    <property type="protein sequence ID" value="KNE92750.1"/>
    <property type="molecule type" value="Genomic_DNA"/>
</dbReference>
<evidence type="ECO:0000256" key="3">
    <source>
        <dbReference type="ARBA" id="ARBA00008793"/>
    </source>
</evidence>
<dbReference type="AlphaFoldDB" id="A0A0L0V0E0"/>
<feature type="region of interest" description="Disordered" evidence="7">
    <location>
        <begin position="449"/>
        <end position="472"/>
    </location>
</feature>
<feature type="compositionally biased region" description="Basic and acidic residues" evidence="7">
    <location>
        <begin position="205"/>
        <end position="215"/>
    </location>
</feature>
<name>A0A0L0V0E0_9BASI</name>
<accession>A0A0L0V0E0</accession>
<dbReference type="GO" id="GO:0005737">
    <property type="term" value="C:cytoplasm"/>
    <property type="evidence" value="ECO:0007669"/>
    <property type="project" value="UniProtKB-SubCell"/>
</dbReference>
<evidence type="ECO:0000256" key="5">
    <source>
        <dbReference type="ARBA" id="ARBA00022790"/>
    </source>
</evidence>
<dbReference type="Pfam" id="PF10602">
    <property type="entry name" value="RPN7"/>
    <property type="match status" value="1"/>
</dbReference>
<evidence type="ECO:0000313" key="10">
    <source>
        <dbReference type="Proteomes" id="UP000054564"/>
    </source>
</evidence>
<keyword evidence="6" id="KW-0539">Nucleus</keyword>
<feature type="region of interest" description="Disordered" evidence="7">
    <location>
        <begin position="196"/>
        <end position="215"/>
    </location>
</feature>
<proteinExistence type="inferred from homology"/>
<comment type="similarity">
    <text evidence="3">Belongs to the CSN1 family.</text>
</comment>
<evidence type="ECO:0000256" key="1">
    <source>
        <dbReference type="ARBA" id="ARBA00004123"/>
    </source>
</evidence>
<feature type="domain" description="PCI" evidence="8">
    <location>
        <begin position="237"/>
        <end position="409"/>
    </location>
</feature>
<feature type="compositionally biased region" description="Polar residues" evidence="7">
    <location>
        <begin position="449"/>
        <end position="465"/>
    </location>
</feature>
<dbReference type="InterPro" id="IPR036390">
    <property type="entry name" value="WH_DNA-bd_sf"/>
</dbReference>
<evidence type="ECO:0000256" key="4">
    <source>
        <dbReference type="ARBA" id="ARBA00022490"/>
    </source>
</evidence>
<evidence type="ECO:0000256" key="7">
    <source>
        <dbReference type="SAM" id="MobiDB-lite"/>
    </source>
</evidence>
<dbReference type="PROSITE" id="PS50250">
    <property type="entry name" value="PCI"/>
    <property type="match status" value="1"/>
</dbReference>
<evidence type="ECO:0000256" key="6">
    <source>
        <dbReference type="ARBA" id="ARBA00023242"/>
    </source>
</evidence>
<protein>
    <recommendedName>
        <fullName evidence="8">PCI domain-containing protein</fullName>
    </recommendedName>
</protein>
<gene>
    <name evidence="9" type="ORF">PSTG_13881</name>
</gene>
<dbReference type="InterPro" id="IPR000717">
    <property type="entry name" value="PCI_dom"/>
</dbReference>
<comment type="caution">
    <text evidence="9">The sequence shown here is derived from an EMBL/GenBank/DDBJ whole genome shotgun (WGS) entry which is preliminary data.</text>
</comment>
<dbReference type="PANTHER" id="PTHR14145:SF2">
    <property type="entry name" value="COP9 SIGNALOSOME COMPLEX SUBUNIT 1"/>
    <property type="match status" value="1"/>
</dbReference>
<keyword evidence="4" id="KW-0963">Cytoplasm</keyword>
<keyword evidence="5" id="KW-0736">Signalosome</keyword>
<dbReference type="STRING" id="1165861.A0A0L0V0E0"/>
<dbReference type="PANTHER" id="PTHR14145">
    <property type="entry name" value="26S PROTESOME SUBUNIT 6"/>
    <property type="match status" value="1"/>
</dbReference>
<keyword evidence="10" id="KW-1185">Reference proteome</keyword>
<sequence>MAELNLTFDLINRVSQYTGRQAINRYRFLAQSSPQISLSAYELALEKIVHSTWDIQLYKDTLLAYNKIAAHNNFRLVDPDQNWLDNTQNEINHTLTRLENDLKNNTISCTKDGIRISYQELGAHYQKVGDLSNAHRAFTKAREHATTALHAAQLSLASLDLALDAENFKLAQSHAAKAQGAIDTLVGSMELKAAKNKAAGSSTHHSAESQDPTEKDIQQWTDRVNVVNALTSLAQGDFARATTYFLKLGREAGEDSGRELLATTSDIGIYTTLCALAHFDRQQLKERLIDNLEFRSVLDSEPQLRQLLNLFRENKYREVFEYLHTSLPIYRTDLYLAEQTNRLMSMIQERAISQYFGSFSSARMNKASEVFGWNMEELEARLVESIRTGNLSAKIDLANLILNQHKPPARDKLLSSVLESAQKIQSQSNAALFRLKLISADLVVRDNNPSNHSNVLQASTPSSSSEHVDRSK</sequence>
<dbReference type="Gene3D" id="1.25.40.570">
    <property type="match status" value="1"/>
</dbReference>
<evidence type="ECO:0000313" key="9">
    <source>
        <dbReference type="EMBL" id="KNE92750.1"/>
    </source>
</evidence>
<evidence type="ECO:0000256" key="2">
    <source>
        <dbReference type="ARBA" id="ARBA00004496"/>
    </source>
</evidence>
<reference evidence="10" key="1">
    <citation type="submission" date="2014-03" db="EMBL/GenBank/DDBJ databases">
        <title>The Genome Sequence of Puccinia striiformis f. sp. tritici PST-78.</title>
        <authorList>
            <consortium name="The Broad Institute Genome Sequencing Platform"/>
            <person name="Cuomo C."/>
            <person name="Hulbert S."/>
            <person name="Chen X."/>
            <person name="Walker B."/>
            <person name="Young S.K."/>
            <person name="Zeng Q."/>
            <person name="Gargeya S."/>
            <person name="Fitzgerald M."/>
            <person name="Haas B."/>
            <person name="Abouelleil A."/>
            <person name="Alvarado L."/>
            <person name="Arachchi H.M."/>
            <person name="Berlin A.M."/>
            <person name="Chapman S.B."/>
            <person name="Goldberg J."/>
            <person name="Griggs A."/>
            <person name="Gujja S."/>
            <person name="Hansen M."/>
            <person name="Howarth C."/>
            <person name="Imamovic A."/>
            <person name="Larimer J."/>
            <person name="McCowan C."/>
            <person name="Montmayeur A."/>
            <person name="Murphy C."/>
            <person name="Neiman D."/>
            <person name="Pearson M."/>
            <person name="Priest M."/>
            <person name="Roberts A."/>
            <person name="Saif S."/>
            <person name="Shea T."/>
            <person name="Sisk P."/>
            <person name="Sykes S."/>
            <person name="Wortman J."/>
            <person name="Nusbaum C."/>
            <person name="Birren B."/>
        </authorList>
    </citation>
    <scope>NUCLEOTIDE SEQUENCE [LARGE SCALE GENOMIC DNA]</scope>
    <source>
        <strain evidence="10">race PST-78</strain>
    </source>
</reference>
<dbReference type="OrthoDB" id="422427at2759"/>
<dbReference type="Pfam" id="PF01399">
    <property type="entry name" value="PCI"/>
    <property type="match status" value="1"/>
</dbReference>
<dbReference type="Proteomes" id="UP000054564">
    <property type="component" value="Unassembled WGS sequence"/>
</dbReference>
<dbReference type="GO" id="GO:0008180">
    <property type="term" value="C:COP9 signalosome"/>
    <property type="evidence" value="ECO:0007669"/>
    <property type="project" value="UniProtKB-KW"/>
</dbReference>
<dbReference type="InterPro" id="IPR019585">
    <property type="entry name" value="Rpn7/CSN1"/>
</dbReference>
<evidence type="ECO:0000259" key="8">
    <source>
        <dbReference type="PROSITE" id="PS50250"/>
    </source>
</evidence>
<organism evidence="9 10">
    <name type="scientific">Puccinia striiformis f. sp. tritici PST-78</name>
    <dbReference type="NCBI Taxonomy" id="1165861"/>
    <lineage>
        <taxon>Eukaryota</taxon>
        <taxon>Fungi</taxon>
        <taxon>Dikarya</taxon>
        <taxon>Basidiomycota</taxon>
        <taxon>Pucciniomycotina</taxon>
        <taxon>Pucciniomycetes</taxon>
        <taxon>Pucciniales</taxon>
        <taxon>Pucciniaceae</taxon>
        <taxon>Puccinia</taxon>
    </lineage>
</organism>